<dbReference type="Pfam" id="PF02954">
    <property type="entry name" value="HTH_8"/>
    <property type="match status" value="1"/>
</dbReference>
<dbReference type="SMART" id="SM00448">
    <property type="entry name" value="REC"/>
    <property type="match status" value="1"/>
</dbReference>
<keyword evidence="5" id="KW-0804">Transcription</keyword>
<keyword evidence="8" id="KW-0812">Transmembrane</keyword>
<sequence>MLVLTELLAFSGGAANPLASLYLPPVLFAALLSPGWFAWLLAALSVAAYRLLFEWHMDWPLDGGNAAYAFNLHLSGMWISFALSALLIAGFVSWLARQLRHQGDALAQARETQLRDEQLLAVGMQAAGAAHSLSTPLNTLTLLVDELISERAGDAALSQDLQLMRAQLASCRATLSRLKHGSEPSAGPQPLFASLAERLEGWRSLRPDVRLEWRAPDGDDPRVSLDAAFWPALFNLINNAAEAGGGEVAVSAGLSGGRLRLDIVNRQGCLSEAQLARPGWRRWTRPSQPAWGWHAAQPRHAGAAGRHAEPGQPRRGRRPRPHRAAAGGEQVSDFLLIDDDEAFAMVLTRSLARRGHAVAWARDAAEALARAAERPARILLDLNLDGDSGLRLLPALRAASPDSAVVVLTGYASIATAVEATKLGAVQYLAKPAGVDEILAAFAQLSANPELPLAPQPMSLRRVTWEHLQRVLAEHDGNISATARALNMHRRTVQRMLAKKPVRS</sequence>
<keyword evidence="2" id="KW-0902">Two-component regulatory system</keyword>
<gene>
    <name evidence="10" type="primary">regA</name>
    <name evidence="10" type="ORF">NCTC9695_01245</name>
</gene>
<evidence type="ECO:0000256" key="5">
    <source>
        <dbReference type="ARBA" id="ARBA00023163"/>
    </source>
</evidence>
<feature type="transmembrane region" description="Helical" evidence="8">
    <location>
        <begin position="25"/>
        <end position="53"/>
    </location>
</feature>
<keyword evidence="4" id="KW-0238">DNA-binding</keyword>
<dbReference type="PANTHER" id="PTHR48111:SF1">
    <property type="entry name" value="TWO-COMPONENT RESPONSE REGULATOR ORR33"/>
    <property type="match status" value="1"/>
</dbReference>
<dbReference type="PANTHER" id="PTHR48111">
    <property type="entry name" value="REGULATOR OF RPOS"/>
    <property type="match status" value="1"/>
</dbReference>
<evidence type="ECO:0000256" key="1">
    <source>
        <dbReference type="ARBA" id="ARBA00022553"/>
    </source>
</evidence>
<dbReference type="InterPro" id="IPR001789">
    <property type="entry name" value="Sig_transdc_resp-reg_receiver"/>
</dbReference>
<dbReference type="GO" id="GO:0000156">
    <property type="term" value="F:phosphorelay response regulator activity"/>
    <property type="evidence" value="ECO:0007669"/>
    <property type="project" value="TreeGrafter"/>
</dbReference>
<keyword evidence="8" id="KW-1133">Transmembrane helix</keyword>
<dbReference type="InterPro" id="IPR002197">
    <property type="entry name" value="HTH_Fis"/>
</dbReference>
<accession>A0A447T7I6</accession>
<name>A0A447T7I6_CHRVL</name>
<keyword evidence="8" id="KW-0472">Membrane</keyword>
<dbReference type="GO" id="GO:0006355">
    <property type="term" value="P:regulation of DNA-templated transcription"/>
    <property type="evidence" value="ECO:0007669"/>
    <property type="project" value="TreeGrafter"/>
</dbReference>
<feature type="transmembrane region" description="Helical" evidence="8">
    <location>
        <begin position="74"/>
        <end position="96"/>
    </location>
</feature>
<keyword evidence="1 6" id="KW-0597">Phosphoprotein</keyword>
<evidence type="ECO:0000256" key="2">
    <source>
        <dbReference type="ARBA" id="ARBA00023012"/>
    </source>
</evidence>
<keyword evidence="3" id="KW-0805">Transcription regulation</keyword>
<evidence type="ECO:0000313" key="10">
    <source>
        <dbReference type="EMBL" id="VEB40842.1"/>
    </source>
</evidence>
<dbReference type="EMBL" id="LR134182">
    <property type="protein sequence ID" value="VEB40842.1"/>
    <property type="molecule type" value="Genomic_DNA"/>
</dbReference>
<dbReference type="GO" id="GO:0005829">
    <property type="term" value="C:cytosol"/>
    <property type="evidence" value="ECO:0007669"/>
    <property type="project" value="TreeGrafter"/>
</dbReference>
<dbReference type="Pfam" id="PF00072">
    <property type="entry name" value="Response_reg"/>
    <property type="match status" value="1"/>
</dbReference>
<feature type="domain" description="Response regulatory" evidence="9">
    <location>
        <begin position="333"/>
        <end position="446"/>
    </location>
</feature>
<dbReference type="SUPFAM" id="SSF55874">
    <property type="entry name" value="ATPase domain of HSP90 chaperone/DNA topoisomerase II/histidine kinase"/>
    <property type="match status" value="1"/>
</dbReference>
<evidence type="ECO:0000259" key="9">
    <source>
        <dbReference type="PROSITE" id="PS50110"/>
    </source>
</evidence>
<evidence type="ECO:0000256" key="6">
    <source>
        <dbReference type="PROSITE-ProRule" id="PRU00169"/>
    </source>
</evidence>
<dbReference type="GO" id="GO:0000976">
    <property type="term" value="F:transcription cis-regulatory region binding"/>
    <property type="evidence" value="ECO:0007669"/>
    <property type="project" value="TreeGrafter"/>
</dbReference>
<dbReference type="InterPro" id="IPR011006">
    <property type="entry name" value="CheY-like_superfamily"/>
</dbReference>
<feature type="modified residue" description="4-aspartylphosphate" evidence="6">
    <location>
        <position position="381"/>
    </location>
</feature>
<dbReference type="InterPro" id="IPR036890">
    <property type="entry name" value="HATPase_C_sf"/>
</dbReference>
<dbReference type="Gene3D" id="1.10.10.60">
    <property type="entry name" value="Homeodomain-like"/>
    <property type="match status" value="1"/>
</dbReference>
<evidence type="ECO:0000256" key="7">
    <source>
        <dbReference type="SAM" id="MobiDB-lite"/>
    </source>
</evidence>
<dbReference type="Gene3D" id="3.40.50.2300">
    <property type="match status" value="1"/>
</dbReference>
<dbReference type="GO" id="GO:0032993">
    <property type="term" value="C:protein-DNA complex"/>
    <property type="evidence" value="ECO:0007669"/>
    <property type="project" value="TreeGrafter"/>
</dbReference>
<evidence type="ECO:0000256" key="3">
    <source>
        <dbReference type="ARBA" id="ARBA00023015"/>
    </source>
</evidence>
<dbReference type="InterPro" id="IPR039420">
    <property type="entry name" value="WalR-like"/>
</dbReference>
<evidence type="ECO:0000313" key="11">
    <source>
        <dbReference type="Proteomes" id="UP000275777"/>
    </source>
</evidence>
<dbReference type="AlphaFoldDB" id="A0A447T7I6"/>
<proteinExistence type="predicted"/>
<feature type="compositionally biased region" description="Basic residues" evidence="7">
    <location>
        <begin position="314"/>
        <end position="323"/>
    </location>
</feature>
<dbReference type="SUPFAM" id="SSF52172">
    <property type="entry name" value="CheY-like"/>
    <property type="match status" value="1"/>
</dbReference>
<protein>
    <submittedName>
        <fullName evidence="10">Response regulator prrA</fullName>
    </submittedName>
</protein>
<dbReference type="Proteomes" id="UP000275777">
    <property type="component" value="Chromosome"/>
</dbReference>
<reference evidence="10 11" key="1">
    <citation type="submission" date="2018-12" db="EMBL/GenBank/DDBJ databases">
        <authorList>
            <consortium name="Pathogen Informatics"/>
        </authorList>
    </citation>
    <scope>NUCLEOTIDE SEQUENCE [LARGE SCALE GENOMIC DNA]</scope>
    <source>
        <strain evidence="10 11">NCTC9695</strain>
    </source>
</reference>
<feature type="region of interest" description="Disordered" evidence="7">
    <location>
        <begin position="291"/>
        <end position="327"/>
    </location>
</feature>
<organism evidence="10 11">
    <name type="scientific">Chromobacterium violaceum</name>
    <dbReference type="NCBI Taxonomy" id="536"/>
    <lineage>
        <taxon>Bacteria</taxon>
        <taxon>Pseudomonadati</taxon>
        <taxon>Pseudomonadota</taxon>
        <taxon>Betaproteobacteria</taxon>
        <taxon>Neisseriales</taxon>
        <taxon>Chromobacteriaceae</taxon>
        <taxon>Chromobacterium</taxon>
    </lineage>
</organism>
<evidence type="ECO:0000256" key="4">
    <source>
        <dbReference type="ARBA" id="ARBA00023125"/>
    </source>
</evidence>
<dbReference type="Gene3D" id="1.10.287.130">
    <property type="match status" value="1"/>
</dbReference>
<evidence type="ECO:0000256" key="8">
    <source>
        <dbReference type="SAM" id="Phobius"/>
    </source>
</evidence>
<dbReference type="PROSITE" id="PS50110">
    <property type="entry name" value="RESPONSE_REGULATORY"/>
    <property type="match status" value="1"/>
</dbReference>